<dbReference type="Pfam" id="PF00437">
    <property type="entry name" value="T2SSE"/>
    <property type="match status" value="1"/>
</dbReference>
<dbReference type="SUPFAM" id="SSF52540">
    <property type="entry name" value="P-loop containing nucleoside triphosphate hydrolases"/>
    <property type="match status" value="1"/>
</dbReference>
<dbReference type="CDD" id="cd01131">
    <property type="entry name" value="PilT"/>
    <property type="match status" value="1"/>
</dbReference>
<evidence type="ECO:0000259" key="2">
    <source>
        <dbReference type="PROSITE" id="PS00662"/>
    </source>
</evidence>
<proteinExistence type="inferred from homology"/>
<gene>
    <name evidence="3" type="ORF">ENT73_00205</name>
</gene>
<dbReference type="PANTHER" id="PTHR30486:SF6">
    <property type="entry name" value="TYPE IV PILUS RETRACTATION ATPASE PILT"/>
    <property type="match status" value="1"/>
</dbReference>
<evidence type="ECO:0000256" key="1">
    <source>
        <dbReference type="ARBA" id="ARBA00006611"/>
    </source>
</evidence>
<dbReference type="PROSITE" id="PS00662">
    <property type="entry name" value="T2SP_E"/>
    <property type="match status" value="1"/>
</dbReference>
<dbReference type="InterPro" id="IPR027417">
    <property type="entry name" value="P-loop_NTPase"/>
</dbReference>
<dbReference type="NCBIfam" id="TIGR01420">
    <property type="entry name" value="pilT_fam"/>
    <property type="match status" value="1"/>
</dbReference>
<comment type="similarity">
    <text evidence="1">Belongs to the GSP E family.</text>
</comment>
<protein>
    <submittedName>
        <fullName evidence="3">Type IV pilus twitching motility protein PilT</fullName>
    </submittedName>
</protein>
<name>A0A832GNL2_9BACT</name>
<dbReference type="GO" id="GO:0016887">
    <property type="term" value="F:ATP hydrolysis activity"/>
    <property type="evidence" value="ECO:0007669"/>
    <property type="project" value="InterPro"/>
</dbReference>
<dbReference type="InterPro" id="IPR001482">
    <property type="entry name" value="T2SS/T4SS_dom"/>
</dbReference>
<dbReference type="Gene3D" id="3.30.450.90">
    <property type="match status" value="1"/>
</dbReference>
<organism evidence="3">
    <name type="scientific">Caldimicrobium thiodismutans</name>
    <dbReference type="NCBI Taxonomy" id="1653476"/>
    <lineage>
        <taxon>Bacteria</taxon>
        <taxon>Pseudomonadati</taxon>
        <taxon>Thermodesulfobacteriota</taxon>
        <taxon>Thermodesulfobacteria</taxon>
        <taxon>Thermodesulfobacteriales</taxon>
        <taxon>Thermodesulfobacteriaceae</taxon>
        <taxon>Caldimicrobium</taxon>
    </lineage>
</organism>
<dbReference type="Gene3D" id="3.40.50.300">
    <property type="entry name" value="P-loop containing nucleotide triphosphate hydrolases"/>
    <property type="match status" value="1"/>
</dbReference>
<dbReference type="EMBL" id="DSZU01000004">
    <property type="protein sequence ID" value="HGV54494.1"/>
    <property type="molecule type" value="Genomic_DNA"/>
</dbReference>
<accession>A0A832GNL2</accession>
<comment type="caution">
    <text evidence="3">The sequence shown here is derived from an EMBL/GenBank/DDBJ whole genome shotgun (WGS) entry which is preliminary data.</text>
</comment>
<dbReference type="InterPro" id="IPR050921">
    <property type="entry name" value="T4SS_GSP_E_ATPase"/>
</dbReference>
<feature type="domain" description="Bacterial type II secretion system protein E" evidence="2">
    <location>
        <begin position="194"/>
        <end position="208"/>
    </location>
</feature>
<reference evidence="3" key="1">
    <citation type="journal article" date="2020" name="mSystems">
        <title>Genome- and Community-Level Interaction Insights into Carbon Utilization and Element Cycling Functions of Hydrothermarchaeota in Hydrothermal Sediment.</title>
        <authorList>
            <person name="Zhou Z."/>
            <person name="Liu Y."/>
            <person name="Xu W."/>
            <person name="Pan J."/>
            <person name="Luo Z.H."/>
            <person name="Li M."/>
        </authorList>
    </citation>
    <scope>NUCLEOTIDE SEQUENCE [LARGE SCALE GENOMIC DNA]</scope>
    <source>
        <strain evidence="3">SpSt-605</strain>
    </source>
</reference>
<dbReference type="SMART" id="SM00382">
    <property type="entry name" value="AAA"/>
    <property type="match status" value="1"/>
</dbReference>
<dbReference type="AlphaFoldDB" id="A0A832GNL2"/>
<dbReference type="InterPro" id="IPR006321">
    <property type="entry name" value="PilT/PilU"/>
</dbReference>
<sequence>MAKLDPFFKLLVETGASDLHLSVGNPPLLRLHGDLQRVKYKDLEEDELREMLYEIAPEEVIKRFEEEGEVDFGLELPGLARFRVNYYKERKGIAAAFRVIPTKVKTVEELGLPLILNKLALLPKGLVLVTGPTGSGKSTTLAAIIDYANRMRYDHIITIEDPIEFVHEPKNCLINQREVGTHTKSFANALRAALREDPDIILVGEMRDRETIALAIEATLTGHLVLSTLHTISAAQTINRIIDVFPADEQAQIRTTLSEALRAVISQTMFKRIDRPGRIVATEILIATPAVRNLIREGKIHQIPSMIQTGKKFGMMSLDDCIMDYLSKGIISPEEAFIKAVDKSRFLPFVQNRDAIDFTELPG</sequence>
<dbReference type="PANTHER" id="PTHR30486">
    <property type="entry name" value="TWITCHING MOTILITY PROTEIN PILT"/>
    <property type="match status" value="1"/>
</dbReference>
<evidence type="ECO:0000313" key="3">
    <source>
        <dbReference type="EMBL" id="HGV54494.1"/>
    </source>
</evidence>
<dbReference type="GO" id="GO:0005524">
    <property type="term" value="F:ATP binding"/>
    <property type="evidence" value="ECO:0007669"/>
    <property type="project" value="InterPro"/>
</dbReference>
<dbReference type="InterPro" id="IPR003593">
    <property type="entry name" value="AAA+_ATPase"/>
</dbReference>